<keyword evidence="1" id="KW-0812">Transmembrane</keyword>
<accession>A0A3B1E9B1</accession>
<evidence type="ECO:0000313" key="2">
    <source>
        <dbReference type="EMBL" id="VAY87511.1"/>
    </source>
</evidence>
<organism evidence="2">
    <name type="scientific">hydrothermal vent metagenome</name>
    <dbReference type="NCBI Taxonomy" id="652676"/>
    <lineage>
        <taxon>unclassified sequences</taxon>
        <taxon>metagenomes</taxon>
        <taxon>ecological metagenomes</taxon>
    </lineage>
</organism>
<keyword evidence="1" id="KW-0472">Membrane</keyword>
<protein>
    <submittedName>
        <fullName evidence="2">Uncharacterized protein</fullName>
    </submittedName>
</protein>
<gene>
    <name evidence="2" type="ORF">MNB_ARC-1_434</name>
</gene>
<proteinExistence type="predicted"/>
<feature type="transmembrane region" description="Helical" evidence="1">
    <location>
        <begin position="15"/>
        <end position="34"/>
    </location>
</feature>
<sequence length="107" mass="12462">MNQNIPLRKIPKKTLFYIVILIIVGILSIFILDYGKTKKATRILNKLDYHNIKNVTVFSKTQFLNKDTNTKGYQYSLKFLDLNTNKKCRGFIARDFKGNVAQDLECK</sequence>
<dbReference type="AlphaFoldDB" id="A0A3B1E9B1"/>
<keyword evidence="1" id="KW-1133">Transmembrane helix</keyword>
<dbReference type="EMBL" id="UOYO01000026">
    <property type="protein sequence ID" value="VAY87511.1"/>
    <property type="molecule type" value="Genomic_DNA"/>
</dbReference>
<name>A0A3B1E9B1_9ZZZZ</name>
<evidence type="ECO:0000256" key="1">
    <source>
        <dbReference type="SAM" id="Phobius"/>
    </source>
</evidence>
<reference evidence="2" key="1">
    <citation type="submission" date="2018-10" db="EMBL/GenBank/DDBJ databases">
        <authorList>
            <person name="Aoki K."/>
        </authorList>
    </citation>
    <scope>NUCLEOTIDE SEQUENCE</scope>
</reference>